<name>A0ABS7MLT9_9ACTN</name>
<gene>
    <name evidence="1" type="ORF">K6V98_08225</name>
</gene>
<dbReference type="RefSeq" id="WP_222200054.1">
    <property type="nucleotide sequence ID" value="NZ_JAIMFO010000010.1"/>
</dbReference>
<reference evidence="1 2" key="1">
    <citation type="submission" date="2021-08" db="EMBL/GenBank/DDBJ databases">
        <title>Collinsella faecalis sp. nov. isolated from swine faeces.</title>
        <authorList>
            <person name="Oh B.S."/>
            <person name="Lee J.H."/>
        </authorList>
    </citation>
    <scope>NUCLEOTIDE SEQUENCE [LARGE SCALE GENOMIC DNA]</scope>
    <source>
        <strain evidence="1 2">AGMB00827</strain>
    </source>
</reference>
<proteinExistence type="predicted"/>
<keyword evidence="2" id="KW-1185">Reference proteome</keyword>
<protein>
    <recommendedName>
        <fullName evidence="3">DNA cytosine methyltransferase</fullName>
    </recommendedName>
</protein>
<dbReference type="EMBL" id="JAIMFO010000010">
    <property type="protein sequence ID" value="MBY4798330.1"/>
    <property type="molecule type" value="Genomic_DNA"/>
</dbReference>
<dbReference type="Proteomes" id="UP000700908">
    <property type="component" value="Unassembled WGS sequence"/>
</dbReference>
<sequence>MRALIACEESQAVTCAMRRKGVEAYSCDLLPASGGHPEWHIQADALEVAKMAWDLVLAFPPCTSLAVSGARWFEEKRRDGRQQMGIGFFLAFTALDHVPKVAIENPVGIMSTIYRAPDQIIQPWMFGHPETKATCLWLKGLSPLVATRDVRAEMERLPESEVHRVHRMVPRPDRARMRSKTYPGVAAAMAEQWGK</sequence>
<evidence type="ECO:0008006" key="3">
    <source>
        <dbReference type="Google" id="ProtNLM"/>
    </source>
</evidence>
<accession>A0ABS7MLT9</accession>
<evidence type="ECO:0000313" key="1">
    <source>
        <dbReference type="EMBL" id="MBY4798330.1"/>
    </source>
</evidence>
<organism evidence="1 2">
    <name type="scientific">Collinsella ureilytica</name>
    <dbReference type="NCBI Taxonomy" id="2869515"/>
    <lineage>
        <taxon>Bacteria</taxon>
        <taxon>Bacillati</taxon>
        <taxon>Actinomycetota</taxon>
        <taxon>Coriobacteriia</taxon>
        <taxon>Coriobacteriales</taxon>
        <taxon>Coriobacteriaceae</taxon>
        <taxon>Collinsella</taxon>
    </lineage>
</organism>
<evidence type="ECO:0000313" key="2">
    <source>
        <dbReference type="Proteomes" id="UP000700908"/>
    </source>
</evidence>
<comment type="caution">
    <text evidence="1">The sequence shown here is derived from an EMBL/GenBank/DDBJ whole genome shotgun (WGS) entry which is preliminary data.</text>
</comment>